<dbReference type="InterPro" id="IPR016208">
    <property type="entry name" value="Ald_Oxase/xanthine_DH-like"/>
</dbReference>
<dbReference type="InterPro" id="IPR046867">
    <property type="entry name" value="AldOxase/xan_DH_MoCoBD2"/>
</dbReference>
<keyword evidence="1" id="KW-0500">Molybdenum</keyword>
<dbReference type="HOGENOM" id="CLU_001681_2_0_11"/>
<comment type="cofactor">
    <cofactor evidence="3">
        <name>Mo-molybdopterin cytosine dinucleotide</name>
        <dbReference type="ChEBI" id="CHEBI:71308"/>
    </cofactor>
</comment>
<protein>
    <submittedName>
        <fullName evidence="5">Aldehyde oxidase and xanthine dehydrogenase molybdopterin binding protein</fullName>
    </submittedName>
</protein>
<dbReference type="Gene3D" id="3.90.1170.50">
    <property type="entry name" value="Aldehyde oxidase/xanthine dehydrogenase, a/b hammerhead"/>
    <property type="match status" value="1"/>
</dbReference>
<accession>D3F4R1</accession>
<dbReference type="SMART" id="SM01008">
    <property type="entry name" value="Ald_Xan_dh_C"/>
    <property type="match status" value="1"/>
</dbReference>
<dbReference type="Gene3D" id="3.30.365.10">
    <property type="entry name" value="Aldehyde oxidase/xanthine dehydrogenase, molybdopterin binding domain"/>
    <property type="match status" value="4"/>
</dbReference>
<evidence type="ECO:0000256" key="3">
    <source>
        <dbReference type="ARBA" id="ARBA00053029"/>
    </source>
</evidence>
<proteinExistence type="predicted"/>
<dbReference type="PANTHER" id="PTHR11908:SF132">
    <property type="entry name" value="ALDEHYDE OXIDASE 1-RELATED"/>
    <property type="match status" value="1"/>
</dbReference>
<gene>
    <name evidence="5" type="ordered locus">Cwoe_4103</name>
</gene>
<evidence type="ECO:0000259" key="4">
    <source>
        <dbReference type="SMART" id="SM01008"/>
    </source>
</evidence>
<dbReference type="GO" id="GO:0016491">
    <property type="term" value="F:oxidoreductase activity"/>
    <property type="evidence" value="ECO:0007669"/>
    <property type="project" value="UniProtKB-KW"/>
</dbReference>
<dbReference type="KEGG" id="cwo:Cwoe_4103"/>
<organism evidence="5 6">
    <name type="scientific">Conexibacter woesei (strain DSM 14684 / CCUG 47730 / CIP 108061 / JCM 11494 / NBRC 100937 / ID131577)</name>
    <dbReference type="NCBI Taxonomy" id="469383"/>
    <lineage>
        <taxon>Bacteria</taxon>
        <taxon>Bacillati</taxon>
        <taxon>Actinomycetota</taxon>
        <taxon>Thermoleophilia</taxon>
        <taxon>Solirubrobacterales</taxon>
        <taxon>Conexibacteraceae</taxon>
        <taxon>Conexibacter</taxon>
    </lineage>
</organism>
<reference evidence="6" key="2">
    <citation type="submission" date="2010-01" db="EMBL/GenBank/DDBJ databases">
        <title>The complete genome of Conexibacter woesei DSM 14684.</title>
        <authorList>
            <consortium name="US DOE Joint Genome Institute (JGI-PGF)"/>
            <person name="Lucas S."/>
            <person name="Copeland A."/>
            <person name="Lapidus A."/>
            <person name="Glavina del Rio T."/>
            <person name="Dalin E."/>
            <person name="Tice H."/>
            <person name="Bruce D."/>
            <person name="Goodwin L."/>
            <person name="Pitluck S."/>
            <person name="Kyrpides N."/>
            <person name="Mavromatis K."/>
            <person name="Ivanova N."/>
            <person name="Mikhailova N."/>
            <person name="Chertkov O."/>
            <person name="Brettin T."/>
            <person name="Detter J.C."/>
            <person name="Han C."/>
            <person name="Larimer F."/>
            <person name="Land M."/>
            <person name="Hauser L."/>
            <person name="Markowitz V."/>
            <person name="Cheng J.-F."/>
            <person name="Hugenholtz P."/>
            <person name="Woyke T."/>
            <person name="Wu D."/>
            <person name="Pukall R."/>
            <person name="Steenblock K."/>
            <person name="Schneider S."/>
            <person name="Klenk H.-P."/>
            <person name="Eisen J.A."/>
        </authorList>
    </citation>
    <scope>NUCLEOTIDE SEQUENCE [LARGE SCALE GENOMIC DNA]</scope>
    <source>
        <strain evidence="6">DSM 14684 / CIP 108061 / JCM 11494 / NBRC 100937 / ID131577</strain>
    </source>
</reference>
<dbReference type="PANTHER" id="PTHR11908">
    <property type="entry name" value="XANTHINE DEHYDROGENASE"/>
    <property type="match status" value="1"/>
</dbReference>
<dbReference type="OrthoDB" id="135295at2"/>
<evidence type="ECO:0000313" key="6">
    <source>
        <dbReference type="Proteomes" id="UP000008229"/>
    </source>
</evidence>
<sequence>MAVEDVVDSGLVGARVPRLEDPRLLVGRGQYLDDMVVPGMLEAAVLRSPFAHARIVSIDASAARELPGVFDVLVGEDLVDLVEPQPVIYRLLPDQPENPVRALAVDRVRWVGQPVAAVVATDRYVAEDALALIDVDYDPLPVVPDLAAALAADAPKLYDELDSNVVGSMGFGEGDVDGAIAGAAAVVRERLRLARIAGLPLETRGCIASWDRYTDALDVWLSTQSPNLARDLLGETLRIPIHRIRVRVPDVGGGFGNKFDFYGEEIVAAILSRRTGRPVKLIEDRIESFTATSQSRDVEIDVTIAAADDGAILALRADVVCVLGGAMGTVGVGPAWLTTTMLTGPYRIPAVDVRLTGVLTNRAPMGSYRGWGQPEANFVYERMVELVARELKLDRNAVRRRNFPAPDDFPFPTGVVFTYDSGRYDDCLDLCLDRIAERGWAARQEQARAEGRSVGIGYSFHVEATAFGPSRILNLVGLQHSGFDEAVVRMDSTGRVTAFTGQAPMGQGIETALTQITAQTMGVPLEDVTVEWGDTTSCPYTGYGTGASRGAAMGGGTLMRAAEQLVSKLKRIAAHMLEAAPEDLDVADGKISVRGVPGRSISYAEIGRAAYRRLLDGMPEDEDATLEARYVFDPENLAWSYGCTGALVEVDRETGVTRILDYVVAHDCGTVINPTIVDGQIHGGAAQGIGEALYEELVYDDQAQLTTTTFADYLLPTFGELPRFSLAHQSTPAPHIPGGMKGMGEAGTIGAPAAVANAVDDALADLGVTIAAVPITPPRLLAAIRSAGAGRPQEA</sequence>
<evidence type="ECO:0000256" key="1">
    <source>
        <dbReference type="ARBA" id="ARBA00022505"/>
    </source>
</evidence>
<dbReference type="GO" id="GO:0005506">
    <property type="term" value="F:iron ion binding"/>
    <property type="evidence" value="ECO:0007669"/>
    <property type="project" value="InterPro"/>
</dbReference>
<dbReference type="eggNOG" id="COG1529">
    <property type="taxonomic scope" value="Bacteria"/>
</dbReference>
<dbReference type="InterPro" id="IPR036856">
    <property type="entry name" value="Ald_Oxase/Xan_DH_a/b_sf"/>
</dbReference>
<evidence type="ECO:0000256" key="2">
    <source>
        <dbReference type="ARBA" id="ARBA00023002"/>
    </source>
</evidence>
<name>D3F4R1_CONWI</name>
<dbReference type="Pfam" id="PF20256">
    <property type="entry name" value="MoCoBD_2"/>
    <property type="match status" value="1"/>
</dbReference>
<dbReference type="Pfam" id="PF01315">
    <property type="entry name" value="Ald_Xan_dh_C"/>
    <property type="match status" value="1"/>
</dbReference>
<feature type="domain" description="Aldehyde oxidase/xanthine dehydrogenase a/b hammerhead" evidence="4">
    <location>
        <begin position="26"/>
        <end position="141"/>
    </location>
</feature>
<reference evidence="5 6" key="1">
    <citation type="journal article" date="2010" name="Stand. Genomic Sci.">
        <title>Complete genome sequence of Conexibacter woesei type strain (ID131577).</title>
        <authorList>
            <person name="Pukall R."/>
            <person name="Lapidus A."/>
            <person name="Glavina Del Rio T."/>
            <person name="Copeland A."/>
            <person name="Tice H."/>
            <person name="Cheng J.-F."/>
            <person name="Lucas S."/>
            <person name="Chen F."/>
            <person name="Nolan M."/>
            <person name="Bruce D."/>
            <person name="Goodwin L."/>
            <person name="Pitluck S."/>
            <person name="Mavromatis K."/>
            <person name="Ivanova N."/>
            <person name="Ovchinnikova G."/>
            <person name="Pati A."/>
            <person name="Chen A."/>
            <person name="Palaniappan K."/>
            <person name="Land M."/>
            <person name="Hauser L."/>
            <person name="Chang Y.-J."/>
            <person name="Jeffries C.D."/>
            <person name="Chain P."/>
            <person name="Meincke L."/>
            <person name="Sims D."/>
            <person name="Brettin T."/>
            <person name="Detter J.C."/>
            <person name="Rohde M."/>
            <person name="Goeker M."/>
            <person name="Bristow J."/>
            <person name="Eisen J.A."/>
            <person name="Markowitz V."/>
            <person name="Kyrpides N.C."/>
            <person name="Klenk H.-P."/>
            <person name="Hugenholtz P."/>
        </authorList>
    </citation>
    <scope>NUCLEOTIDE SEQUENCE [LARGE SCALE GENOMIC DNA]</scope>
    <source>
        <strain evidence="6">DSM 14684 / CIP 108061 / JCM 11494 / NBRC 100937 / ID131577</strain>
    </source>
</reference>
<dbReference type="RefSeq" id="WP_012935569.1">
    <property type="nucleotide sequence ID" value="NC_013739.1"/>
</dbReference>
<dbReference type="SUPFAM" id="SSF56003">
    <property type="entry name" value="Molybdenum cofactor-binding domain"/>
    <property type="match status" value="1"/>
</dbReference>
<dbReference type="STRING" id="469383.Cwoe_4103"/>
<dbReference type="InterPro" id="IPR037165">
    <property type="entry name" value="AldOxase/xan_DH_Mopterin-bd_sf"/>
</dbReference>
<dbReference type="AlphaFoldDB" id="D3F4R1"/>
<dbReference type="EMBL" id="CP001854">
    <property type="protein sequence ID" value="ADB52518.1"/>
    <property type="molecule type" value="Genomic_DNA"/>
</dbReference>
<dbReference type="InterPro" id="IPR000674">
    <property type="entry name" value="Ald_Oxase/Xan_DH_a/b"/>
</dbReference>
<evidence type="ECO:0000313" key="5">
    <source>
        <dbReference type="EMBL" id="ADB52518.1"/>
    </source>
</evidence>
<keyword evidence="6" id="KW-1185">Reference proteome</keyword>
<keyword evidence="2" id="KW-0560">Oxidoreductase</keyword>
<dbReference type="Pfam" id="PF02738">
    <property type="entry name" value="MoCoBD_1"/>
    <property type="match status" value="1"/>
</dbReference>
<dbReference type="SUPFAM" id="SSF54665">
    <property type="entry name" value="CO dehydrogenase molybdoprotein N-domain-like"/>
    <property type="match status" value="1"/>
</dbReference>
<dbReference type="InterPro" id="IPR008274">
    <property type="entry name" value="AldOxase/xan_DH_MoCoBD1"/>
</dbReference>
<dbReference type="FunFam" id="3.30.365.10:FF:000001">
    <property type="entry name" value="Xanthine dehydrogenase oxidase"/>
    <property type="match status" value="1"/>
</dbReference>
<dbReference type="Proteomes" id="UP000008229">
    <property type="component" value="Chromosome"/>
</dbReference>